<name>A0ABS9TL20_9PSEU</name>
<dbReference type="Gene3D" id="3.40.50.300">
    <property type="entry name" value="P-loop containing nucleotide triphosphate hydrolases"/>
    <property type="match status" value="1"/>
</dbReference>
<keyword evidence="1" id="KW-0547">Nucleotide-binding</keyword>
<dbReference type="SUPFAM" id="SSF46894">
    <property type="entry name" value="C-terminal effector domain of the bipartite response regulators"/>
    <property type="match status" value="1"/>
</dbReference>
<dbReference type="Gene3D" id="1.25.40.10">
    <property type="entry name" value="Tetratricopeptide repeat domain"/>
    <property type="match status" value="2"/>
</dbReference>
<protein>
    <submittedName>
        <fullName evidence="4">AAA family ATPase</fullName>
    </submittedName>
</protein>
<reference evidence="4 5" key="1">
    <citation type="submission" date="2022-03" db="EMBL/GenBank/DDBJ databases">
        <title>Pseudonocardia alaer sp. nov., a novel actinomycete isolated from reed forest soil.</title>
        <authorList>
            <person name="Wang L."/>
        </authorList>
    </citation>
    <scope>NUCLEOTIDE SEQUENCE [LARGE SCALE GENOMIC DNA]</scope>
    <source>
        <strain evidence="4 5">Y-16303</strain>
    </source>
</reference>
<evidence type="ECO:0000256" key="1">
    <source>
        <dbReference type="ARBA" id="ARBA00022741"/>
    </source>
</evidence>
<feature type="domain" description="Bacterial transcriptional activator" evidence="3">
    <location>
        <begin position="106"/>
        <end position="250"/>
    </location>
</feature>
<keyword evidence="2" id="KW-0067">ATP-binding</keyword>
<dbReference type="Pfam" id="PF03704">
    <property type="entry name" value="BTAD"/>
    <property type="match status" value="1"/>
</dbReference>
<dbReference type="Proteomes" id="UP001299970">
    <property type="component" value="Unassembled WGS sequence"/>
</dbReference>
<dbReference type="RefSeq" id="WP_241039863.1">
    <property type="nucleotide sequence ID" value="NZ_BAAAJF010000021.1"/>
</dbReference>
<dbReference type="EMBL" id="JAKXMK010000024">
    <property type="protein sequence ID" value="MCH6169215.1"/>
    <property type="molecule type" value="Genomic_DNA"/>
</dbReference>
<gene>
    <name evidence="4" type="ORF">MMF94_26260</name>
</gene>
<evidence type="ECO:0000313" key="5">
    <source>
        <dbReference type="Proteomes" id="UP001299970"/>
    </source>
</evidence>
<dbReference type="InterPro" id="IPR036388">
    <property type="entry name" value="WH-like_DNA-bd_sf"/>
</dbReference>
<dbReference type="Gene3D" id="1.10.10.10">
    <property type="entry name" value="Winged helix-like DNA-binding domain superfamily/Winged helix DNA-binding domain"/>
    <property type="match status" value="1"/>
</dbReference>
<evidence type="ECO:0000259" key="3">
    <source>
        <dbReference type="SMART" id="SM01043"/>
    </source>
</evidence>
<dbReference type="InterPro" id="IPR011990">
    <property type="entry name" value="TPR-like_helical_dom_sf"/>
</dbReference>
<dbReference type="PANTHER" id="PTHR16305:SF28">
    <property type="entry name" value="GUANYLATE CYCLASE DOMAIN-CONTAINING PROTEIN"/>
    <property type="match status" value="1"/>
</dbReference>
<dbReference type="InterPro" id="IPR005158">
    <property type="entry name" value="BTAD"/>
</dbReference>
<accession>A0ABS9TL20</accession>
<keyword evidence="5" id="KW-1185">Reference proteome</keyword>
<dbReference type="InterPro" id="IPR016032">
    <property type="entry name" value="Sig_transdc_resp-reg_C-effctor"/>
</dbReference>
<comment type="caution">
    <text evidence="4">The sequence shown here is derived from an EMBL/GenBank/DDBJ whole genome shotgun (WGS) entry which is preliminary data.</text>
</comment>
<sequence length="1055" mass="114374">MSAVREAHEMLHISLLGEQSISDDATGTVRTRSSRSLALVAFLVVHAGSPQSRQRIAGLFWPESTDAQALTNLRRELHHLRQLLGDPPLVVTSRDLCWDDTPTCRVDVRTFDTERRAALAAAAADDTEAVIAHAGAAISCYRSELLPGAYDDWLLDARSELESQCVELCDLSRDARTRTGDLAGAAEAARRRIQLRPLEEAGYRSLMTLQADLGDRAGAVSTYHHCASVLERELGLAPDRTTLAALQRVMARADPATPPPSTIDLPPARTGPAAAKLVGRTREMQVLRTLWAGAAAGRPVIALVCGDPGVGKSRLVAEVAELARRQGAVVASTQCFGASGRLALAPVADWLRNPAIRSSMAALEPVWRVEVDRLVPSAEGRGEPGASLRAMVDAWQRHRFYEGLARALLGVGRPMLLVLDNVQWCDKETLEFLTFALGRASDRPVMVAATRRDETLDDEAGAADWAVRMRATGMLTELPVSPLEVADTARLAEEISGQPLPDEDAGLLQAATGGFPLYVVEAARATVDLGSADPAAAPLPVSDLTAVLRNRLDQVTPTAHEVAGLAAAVGRNFTLDLLSEASDLDAGDVVHAVDELWRRRIIREFRDGYDFSHDLLRDTAYAQISPPKRWLLHRRIAQGLELLHPDDTDGVSAQLAEQYARGGRAERAVTYYRRAADVAAGRFAHDEAIRLHQEALTILRALPAGRDRDSRELGVLEALAAPVNARYGYSSPRLQNTLERTVTLAERLGRKDSVLGGLIGLWASRFVQGRIADAHRTAERLLTVVEPDSDLNGAAHFAFGGSAVSLGMPQEALRHFEVAAELDAAASLSVGTRPVVHGKAWSAHAHWLLDHDAEAAASCRDAIALARSIGHPYNLAVALAYGSITHQMRHDLPELNDTVAELRELCDRYDFAYYREWGLILDGWARTDGSGADLARRGIENLRSEGAFARMPYWLSLLAEASARDYRAGAVRATLDAALVAGQARDDLWWMPHVMRMRAAHDDPDAAVARLLSAAQMARAHGSIALLRRCDHDLAERGVRPPANATTNAARTPDS</sequence>
<dbReference type="SMART" id="SM01043">
    <property type="entry name" value="BTAD"/>
    <property type="match status" value="1"/>
</dbReference>
<dbReference type="SUPFAM" id="SSF52540">
    <property type="entry name" value="P-loop containing nucleoside triphosphate hydrolases"/>
    <property type="match status" value="1"/>
</dbReference>
<organism evidence="4 5">
    <name type="scientific">Pseudonocardia alaniniphila</name>
    <dbReference type="NCBI Taxonomy" id="75291"/>
    <lineage>
        <taxon>Bacteria</taxon>
        <taxon>Bacillati</taxon>
        <taxon>Actinomycetota</taxon>
        <taxon>Actinomycetes</taxon>
        <taxon>Pseudonocardiales</taxon>
        <taxon>Pseudonocardiaceae</taxon>
        <taxon>Pseudonocardia</taxon>
    </lineage>
</organism>
<dbReference type="PANTHER" id="PTHR16305">
    <property type="entry name" value="TESTICULAR SOLUBLE ADENYLYL CYCLASE"/>
    <property type="match status" value="1"/>
</dbReference>
<dbReference type="InterPro" id="IPR041664">
    <property type="entry name" value="AAA_16"/>
</dbReference>
<evidence type="ECO:0000313" key="4">
    <source>
        <dbReference type="EMBL" id="MCH6169215.1"/>
    </source>
</evidence>
<dbReference type="InterPro" id="IPR027417">
    <property type="entry name" value="P-loop_NTPase"/>
</dbReference>
<proteinExistence type="predicted"/>
<dbReference type="SUPFAM" id="SSF48452">
    <property type="entry name" value="TPR-like"/>
    <property type="match status" value="2"/>
</dbReference>
<evidence type="ECO:0000256" key="2">
    <source>
        <dbReference type="ARBA" id="ARBA00022840"/>
    </source>
</evidence>
<dbReference type="Pfam" id="PF13191">
    <property type="entry name" value="AAA_16"/>
    <property type="match status" value="1"/>
</dbReference>